<dbReference type="EMBL" id="FNOM01000005">
    <property type="protein sequence ID" value="SDX05436.1"/>
    <property type="molecule type" value="Genomic_DNA"/>
</dbReference>
<evidence type="ECO:0000256" key="2">
    <source>
        <dbReference type="ARBA" id="ARBA00022679"/>
    </source>
</evidence>
<dbReference type="AlphaFoldDB" id="A0A1H2YJV0"/>
<keyword evidence="2 3" id="KW-0808">Transferase</keyword>
<evidence type="ECO:0000256" key="1">
    <source>
        <dbReference type="ARBA" id="ARBA00007154"/>
    </source>
</evidence>
<dbReference type="PANTHER" id="PTHR43293">
    <property type="entry name" value="ACETATE COA-TRANSFERASE YDIF"/>
    <property type="match status" value="1"/>
</dbReference>
<dbReference type="InterPro" id="IPR014388">
    <property type="entry name" value="3-oxoacid_CoA-transferase"/>
</dbReference>
<dbReference type="GO" id="GO:0046952">
    <property type="term" value="P:ketone body catabolic process"/>
    <property type="evidence" value="ECO:0007669"/>
    <property type="project" value="InterPro"/>
</dbReference>
<proteinExistence type="inferred from homology"/>
<evidence type="ECO:0000256" key="4">
    <source>
        <dbReference type="PIRSR" id="PIRSR000858-1"/>
    </source>
</evidence>
<keyword evidence="6" id="KW-1185">Reference proteome</keyword>
<feature type="active site" description="5-glutamyl coenzyme A thioester intermediate" evidence="4">
    <location>
        <position position="323"/>
    </location>
</feature>
<dbReference type="InterPro" id="IPR004165">
    <property type="entry name" value="CoA_trans_fam_I"/>
</dbReference>
<sequence>MRIISVKEAADVVPNGATVAVSGGGYRVTPEALTEALSERFVQTGAPRNLTVVAIAMVERGRGGKGGAASGLNLLARKGMMSRVITSSFSRASSNELNMMISSNAAAAYNLPMGTLIQLLRATAAGRAGFATPVGIGTFVDPRQGGGKMNTAAHEDFCRITSLEGEEMIYYPRLPIDVALIKASAADERGNLFFDREAFDHGTIELAMAAFQSGGKVIAEVNRIVKVGEIHPRMGRIPARIVDAIVVQPDAWEDEQDPVLTGAERRVLTPPSGRNLPRDFIARLAVNRLPTEAMINLGAGLPMYEVPEQARSANRDDLYFTVEQGPMGGWPQVGGVSRNPELILDQNEVFQFYEGGGPDVSILSFGEVDAKGNINVSRFSGMMPGCGGFVNIVHGVRDLIFCGTLTTGSLNETLTPDGLVIAQEGRIRRFVKDVEQITFNAQMGLSSGKRVTIVTDRGIFAVTPQGLVLREIVPGVDVQRDIIDQIPFDITVASDVSTVSAALLMPAPQEVAQPDKTKRA</sequence>
<dbReference type="SUPFAM" id="SSF100950">
    <property type="entry name" value="NagB/RpiA/CoA transferase-like"/>
    <property type="match status" value="2"/>
</dbReference>
<evidence type="ECO:0000313" key="5">
    <source>
        <dbReference type="EMBL" id="SDX05436.1"/>
    </source>
</evidence>
<dbReference type="PANTHER" id="PTHR43293:SF1">
    <property type="entry name" value="ACETATE COA-TRANSFERASE YDIF"/>
    <property type="match status" value="1"/>
</dbReference>
<dbReference type="EC" id="2.8.3.8" evidence="3"/>
<reference evidence="5 6" key="1">
    <citation type="submission" date="2016-10" db="EMBL/GenBank/DDBJ databases">
        <authorList>
            <person name="de Groot N.N."/>
        </authorList>
    </citation>
    <scope>NUCLEOTIDE SEQUENCE [LARGE SCALE GENOMIC DNA]</scope>
    <source>
        <strain evidence="5 6">CGMCC 1.8894</strain>
    </source>
</reference>
<comment type="catalytic activity">
    <reaction evidence="3">
        <text>an acyl-CoA + acetate = a carboxylate + acetyl-CoA</text>
        <dbReference type="Rhea" id="RHEA:13381"/>
        <dbReference type="ChEBI" id="CHEBI:29067"/>
        <dbReference type="ChEBI" id="CHEBI:30089"/>
        <dbReference type="ChEBI" id="CHEBI:57288"/>
        <dbReference type="ChEBI" id="CHEBI:58342"/>
        <dbReference type="EC" id="2.8.3.8"/>
    </reaction>
</comment>
<dbReference type="Proteomes" id="UP000198539">
    <property type="component" value="Unassembled WGS sequence"/>
</dbReference>
<evidence type="ECO:0000256" key="3">
    <source>
        <dbReference type="PIRNR" id="PIRNR000858"/>
    </source>
</evidence>
<dbReference type="InterPro" id="IPR037171">
    <property type="entry name" value="NagB/RpiA_transferase-like"/>
</dbReference>
<accession>A0A1H2YJV0</accession>
<dbReference type="Gene3D" id="3.40.1080.10">
    <property type="entry name" value="Glutaconate Coenzyme A-transferase"/>
    <property type="match status" value="2"/>
</dbReference>
<dbReference type="Pfam" id="PF01144">
    <property type="entry name" value="CoA_trans"/>
    <property type="match status" value="1"/>
</dbReference>
<gene>
    <name evidence="5" type="ORF">SAMN04488238_10534</name>
</gene>
<protein>
    <recommendedName>
        <fullName evidence="3">Acetate CoA-transferase YdiF</fullName>
        <ecNumber evidence="3">2.8.3.8</ecNumber>
    </recommendedName>
</protein>
<comment type="function">
    <text evidence="3">CoA transferase having broad substrate specificity for short-chain acyl-CoA thioesters with the activity decreasing when the length of the carboxylic acid chain exceeds four carbons.</text>
</comment>
<comment type="similarity">
    <text evidence="1 3">Belongs to the 3-oxoacid CoA-transferase family.</text>
</comment>
<dbReference type="STRING" id="564137.SAMN04488238_10534"/>
<dbReference type="RefSeq" id="WP_176847035.1">
    <property type="nucleotide sequence ID" value="NZ_CP061502.1"/>
</dbReference>
<dbReference type="GO" id="GO:0008775">
    <property type="term" value="F:acetate CoA-transferase activity"/>
    <property type="evidence" value="ECO:0007669"/>
    <property type="project" value="UniProtKB-EC"/>
</dbReference>
<dbReference type="SMART" id="SM00882">
    <property type="entry name" value="CoA_trans"/>
    <property type="match status" value="2"/>
</dbReference>
<name>A0A1H2YJV0_9RHOB</name>
<evidence type="ECO:0000313" key="6">
    <source>
        <dbReference type="Proteomes" id="UP000198539"/>
    </source>
</evidence>
<organism evidence="5 6">
    <name type="scientific">Roseicitreum antarcticum</name>
    <dbReference type="NCBI Taxonomy" id="564137"/>
    <lineage>
        <taxon>Bacteria</taxon>
        <taxon>Pseudomonadati</taxon>
        <taxon>Pseudomonadota</taxon>
        <taxon>Alphaproteobacteria</taxon>
        <taxon>Rhodobacterales</taxon>
        <taxon>Paracoccaceae</taxon>
        <taxon>Roseicitreum</taxon>
    </lineage>
</organism>
<dbReference type="PIRSF" id="PIRSF000858">
    <property type="entry name" value="SCOT-t"/>
    <property type="match status" value="1"/>
</dbReference>